<dbReference type="InterPro" id="IPR000652">
    <property type="entry name" value="Triosephosphate_isomerase"/>
</dbReference>
<comment type="catalytic activity">
    <reaction evidence="3">
        <text>D-glyceraldehyde 3-phosphate = dihydroxyacetone phosphate</text>
        <dbReference type="Rhea" id="RHEA:18585"/>
        <dbReference type="ChEBI" id="CHEBI:57642"/>
        <dbReference type="ChEBI" id="CHEBI:59776"/>
        <dbReference type="EC" id="5.3.1.1"/>
    </reaction>
</comment>
<evidence type="ECO:0000256" key="3">
    <source>
        <dbReference type="RuleBase" id="RU363013"/>
    </source>
</evidence>
<keyword evidence="3" id="KW-0963">Cytoplasm</keyword>
<reference evidence="5" key="1">
    <citation type="submission" date="2017-09" db="EMBL/GenBank/DDBJ databases">
        <title>Depth-based differentiation of microbial function through sediment-hosted aquifers and enrichment of novel symbionts in the deep terrestrial subsurface.</title>
        <authorList>
            <person name="Probst A.J."/>
            <person name="Ladd B."/>
            <person name="Jarett J.K."/>
            <person name="Geller-Mcgrath D.E."/>
            <person name="Sieber C.M.K."/>
            <person name="Emerson J.B."/>
            <person name="Anantharaman K."/>
            <person name="Thomas B.C."/>
            <person name="Malmstrom R."/>
            <person name="Stieglmeier M."/>
            <person name="Klingl A."/>
            <person name="Woyke T."/>
            <person name="Ryan C.M."/>
            <person name="Banfield J.F."/>
        </authorList>
    </citation>
    <scope>NUCLEOTIDE SEQUENCE [LARGE SCALE GENOMIC DNA]</scope>
</reference>
<dbReference type="AlphaFoldDB" id="A0A2M7WVH8"/>
<comment type="subcellular location">
    <subcellularLocation>
        <location evidence="3">Cytoplasm</location>
    </subcellularLocation>
</comment>
<dbReference type="GO" id="GO:0005829">
    <property type="term" value="C:cytosol"/>
    <property type="evidence" value="ECO:0007669"/>
    <property type="project" value="TreeGrafter"/>
</dbReference>
<organism evidence="4 5">
    <name type="scientific">Candidatus Zambryskibacteria bacterium CG_4_9_14_3_um_filter_40_16</name>
    <dbReference type="NCBI Taxonomy" id="1975111"/>
    <lineage>
        <taxon>Bacteria</taxon>
        <taxon>Candidatus Zambryskiibacteriota</taxon>
    </lineage>
</organism>
<comment type="caution">
    <text evidence="4">The sequence shown here is derived from an EMBL/GenBank/DDBJ whole genome shotgun (WGS) entry which is preliminary data.</text>
</comment>
<dbReference type="EMBL" id="PFXE01000007">
    <property type="protein sequence ID" value="PJA34259.1"/>
    <property type="molecule type" value="Genomic_DNA"/>
</dbReference>
<comment type="pathway">
    <text evidence="3">Carbohydrate biosynthesis; gluconeogenesis.</text>
</comment>
<protein>
    <recommendedName>
        <fullName evidence="3">Triosephosphate isomerase</fullName>
        <ecNumber evidence="3">5.3.1.1</ecNumber>
    </recommendedName>
</protein>
<comment type="similarity">
    <text evidence="1 3">Belongs to the triosephosphate isomerase family.</text>
</comment>
<keyword evidence="2 3" id="KW-0413">Isomerase</keyword>
<dbReference type="PANTHER" id="PTHR21139">
    <property type="entry name" value="TRIOSEPHOSPHATE ISOMERASE"/>
    <property type="match status" value="1"/>
</dbReference>
<dbReference type="Proteomes" id="UP000231487">
    <property type="component" value="Unassembled WGS sequence"/>
</dbReference>
<dbReference type="GO" id="GO:0046166">
    <property type="term" value="P:glyceraldehyde-3-phosphate biosynthetic process"/>
    <property type="evidence" value="ECO:0007669"/>
    <property type="project" value="TreeGrafter"/>
</dbReference>
<dbReference type="GO" id="GO:0019563">
    <property type="term" value="P:glycerol catabolic process"/>
    <property type="evidence" value="ECO:0007669"/>
    <property type="project" value="TreeGrafter"/>
</dbReference>
<comment type="pathway">
    <text evidence="3">Carbohydrate degradation; glycolysis; D-glyceraldehyde 3-phosphate from glycerone phosphate: step 1/1.</text>
</comment>
<keyword evidence="3" id="KW-0312">Gluconeogenesis</keyword>
<dbReference type="PROSITE" id="PS51440">
    <property type="entry name" value="TIM_2"/>
    <property type="match status" value="1"/>
</dbReference>
<dbReference type="GO" id="GO:0006096">
    <property type="term" value="P:glycolytic process"/>
    <property type="evidence" value="ECO:0007669"/>
    <property type="project" value="UniProtKB-UniPathway"/>
</dbReference>
<dbReference type="PANTHER" id="PTHR21139:SF42">
    <property type="entry name" value="TRIOSEPHOSPHATE ISOMERASE"/>
    <property type="match status" value="1"/>
</dbReference>
<keyword evidence="3" id="KW-0324">Glycolysis</keyword>
<name>A0A2M7WVH8_9BACT</name>
<dbReference type="EC" id="5.3.1.1" evidence="3"/>
<dbReference type="UniPathway" id="UPA00138"/>
<proteinExistence type="inferred from homology"/>
<evidence type="ECO:0000313" key="5">
    <source>
        <dbReference type="Proteomes" id="UP000231487"/>
    </source>
</evidence>
<dbReference type="InterPro" id="IPR013785">
    <property type="entry name" value="Aldolase_TIM"/>
</dbReference>
<dbReference type="InterPro" id="IPR035990">
    <property type="entry name" value="TIM_sf"/>
</dbReference>
<evidence type="ECO:0000313" key="4">
    <source>
        <dbReference type="EMBL" id="PJA34259.1"/>
    </source>
</evidence>
<dbReference type="Pfam" id="PF00121">
    <property type="entry name" value="TIM"/>
    <property type="match status" value="1"/>
</dbReference>
<dbReference type="GO" id="GO:0004807">
    <property type="term" value="F:triose-phosphate isomerase activity"/>
    <property type="evidence" value="ECO:0007669"/>
    <property type="project" value="UniProtKB-EC"/>
</dbReference>
<evidence type="ECO:0000256" key="1">
    <source>
        <dbReference type="ARBA" id="ARBA00007422"/>
    </source>
</evidence>
<gene>
    <name evidence="4" type="ORF">CO184_00380</name>
</gene>
<dbReference type="SUPFAM" id="SSF51351">
    <property type="entry name" value="Triosephosphate isomerase (TIM)"/>
    <property type="match status" value="1"/>
</dbReference>
<dbReference type="Gene3D" id="3.20.20.70">
    <property type="entry name" value="Aldolase class I"/>
    <property type="match status" value="1"/>
</dbReference>
<accession>A0A2M7WVH8</accession>
<dbReference type="GO" id="GO:0006094">
    <property type="term" value="P:gluconeogenesis"/>
    <property type="evidence" value="ECO:0007669"/>
    <property type="project" value="UniProtKB-UniPathway"/>
</dbReference>
<evidence type="ECO:0000256" key="2">
    <source>
        <dbReference type="ARBA" id="ARBA00023235"/>
    </source>
</evidence>
<sequence length="169" mass="18868">MFVKYAIVGHSERRALGESDEIVAKKIRTALRNNITPILCVGERERDDHGSYLEFLKNEIRKSLTNISKTEIKKIIIAYEPIWAIGKRGKDAMSPPKLHEMVIFFRKVLTDMCGRDNADRVTIIYGGSAESSNVGELMRGGEVSGFLVGHASLSSRDFGEIVRIVSGNR</sequence>
<comment type="subunit">
    <text evidence="3">Homodimer.</text>
</comment>
<dbReference type="CDD" id="cd00311">
    <property type="entry name" value="TIM"/>
    <property type="match status" value="1"/>
</dbReference>
<dbReference type="UniPathway" id="UPA00109">
    <property type="reaction ID" value="UER00189"/>
</dbReference>